<comment type="caution">
    <text evidence="2">The sequence shown here is derived from an EMBL/GenBank/DDBJ whole genome shotgun (WGS) entry which is preliminary data.</text>
</comment>
<dbReference type="InterPro" id="IPR029058">
    <property type="entry name" value="AB_hydrolase_fold"/>
</dbReference>
<dbReference type="InterPro" id="IPR050261">
    <property type="entry name" value="FrsA_esterase"/>
</dbReference>
<accession>A0ABW3SZJ0</accession>
<dbReference type="RefSeq" id="WP_377352257.1">
    <property type="nucleotide sequence ID" value="NZ_JBHTLQ010000003.1"/>
</dbReference>
<evidence type="ECO:0000313" key="3">
    <source>
        <dbReference type="Proteomes" id="UP001597216"/>
    </source>
</evidence>
<dbReference type="EMBL" id="JBHTLQ010000003">
    <property type="protein sequence ID" value="MFD1189401.1"/>
    <property type="molecule type" value="Genomic_DNA"/>
</dbReference>
<keyword evidence="2" id="KW-0378">Hydrolase</keyword>
<dbReference type="SUPFAM" id="SSF53474">
    <property type="entry name" value="alpha/beta-Hydrolases"/>
    <property type="match status" value="1"/>
</dbReference>
<gene>
    <name evidence="2" type="ORF">ACFQ27_02325</name>
</gene>
<evidence type="ECO:0000313" key="2">
    <source>
        <dbReference type="EMBL" id="MFD1189401.1"/>
    </source>
</evidence>
<keyword evidence="3" id="KW-1185">Reference proteome</keyword>
<dbReference type="InterPro" id="IPR002925">
    <property type="entry name" value="Dienelactn_hydro"/>
</dbReference>
<name>A0ABW3SZJ0_9CAUL</name>
<protein>
    <submittedName>
        <fullName evidence="2">Dienelactone hydrolase family protein</fullName>
        <ecNumber evidence="2">3.1.-.-</ecNumber>
    </submittedName>
</protein>
<dbReference type="Gene3D" id="3.40.50.1820">
    <property type="entry name" value="alpha/beta hydrolase"/>
    <property type="match status" value="1"/>
</dbReference>
<proteinExistence type="predicted"/>
<reference evidence="3" key="1">
    <citation type="journal article" date="2019" name="Int. J. Syst. Evol. Microbiol.">
        <title>The Global Catalogue of Microorganisms (GCM) 10K type strain sequencing project: providing services to taxonomists for standard genome sequencing and annotation.</title>
        <authorList>
            <consortium name="The Broad Institute Genomics Platform"/>
            <consortium name="The Broad Institute Genome Sequencing Center for Infectious Disease"/>
            <person name="Wu L."/>
            <person name="Ma J."/>
        </authorList>
    </citation>
    <scope>NUCLEOTIDE SEQUENCE [LARGE SCALE GENOMIC DNA]</scope>
    <source>
        <strain evidence="3">CCUG 55074</strain>
    </source>
</reference>
<dbReference type="GO" id="GO:0016787">
    <property type="term" value="F:hydrolase activity"/>
    <property type="evidence" value="ECO:0007669"/>
    <property type="project" value="UniProtKB-KW"/>
</dbReference>
<sequence>MDGARVTYTAEGIEFVGRLFEPAGSGPAPGVIVAHESPGVTEHTLAAARRLAGLGFVALATDYQGGGEVVTDRAEMGRRYAMFMADPAHIQARLGAALEAVKAHPRTDASRLAAVGFCYGGTAVTELARTGADLKAVVGFHCGLSTVRPQDSAKITGKVLMHIGAQDPTVPAEQRTAFEADMEAAGVDWRLLVYGRTVHSFTNPEADSWGMPGFAYSSDSDARAWRATEDLMREVGLVG</sequence>
<dbReference type="EC" id="3.1.-.-" evidence="2"/>
<organism evidence="2 3">
    <name type="scientific">Phenylobacterium conjunctum</name>
    <dbReference type="NCBI Taxonomy" id="1298959"/>
    <lineage>
        <taxon>Bacteria</taxon>
        <taxon>Pseudomonadati</taxon>
        <taxon>Pseudomonadota</taxon>
        <taxon>Alphaproteobacteria</taxon>
        <taxon>Caulobacterales</taxon>
        <taxon>Caulobacteraceae</taxon>
        <taxon>Phenylobacterium</taxon>
    </lineage>
</organism>
<dbReference type="Pfam" id="PF01738">
    <property type="entry name" value="DLH"/>
    <property type="match status" value="1"/>
</dbReference>
<dbReference type="Proteomes" id="UP001597216">
    <property type="component" value="Unassembled WGS sequence"/>
</dbReference>
<dbReference type="PANTHER" id="PTHR22946">
    <property type="entry name" value="DIENELACTONE HYDROLASE DOMAIN-CONTAINING PROTEIN-RELATED"/>
    <property type="match status" value="1"/>
</dbReference>
<evidence type="ECO:0000259" key="1">
    <source>
        <dbReference type="Pfam" id="PF01738"/>
    </source>
</evidence>
<feature type="domain" description="Dienelactone hydrolase" evidence="1">
    <location>
        <begin position="17"/>
        <end position="235"/>
    </location>
</feature>
<dbReference type="PANTHER" id="PTHR22946:SF0">
    <property type="entry name" value="DIENELACTONE HYDROLASE DOMAIN-CONTAINING PROTEIN"/>
    <property type="match status" value="1"/>
</dbReference>